<dbReference type="CDD" id="cd00002">
    <property type="entry name" value="YbaK_deacylase"/>
    <property type="match status" value="1"/>
</dbReference>
<organism evidence="6 7">
    <name type="scientific">Acinetobacter boissieri</name>
    <dbReference type="NCBI Taxonomy" id="1219383"/>
    <lineage>
        <taxon>Bacteria</taxon>
        <taxon>Pseudomonadati</taxon>
        <taxon>Pseudomonadota</taxon>
        <taxon>Gammaproteobacteria</taxon>
        <taxon>Moraxellales</taxon>
        <taxon>Moraxellaceae</taxon>
        <taxon>Acinetobacter</taxon>
    </lineage>
</organism>
<dbReference type="PIRSF" id="PIRSF006181">
    <property type="entry name" value="EbsC_YbaK"/>
    <property type="match status" value="1"/>
</dbReference>
<dbReference type="Proteomes" id="UP000242501">
    <property type="component" value="Unassembled WGS sequence"/>
</dbReference>
<reference evidence="7" key="1">
    <citation type="submission" date="2016-09" db="EMBL/GenBank/DDBJ databases">
        <authorList>
            <person name="Varghese N."/>
            <person name="Submissions S."/>
        </authorList>
    </citation>
    <scope>NUCLEOTIDE SEQUENCE [LARGE SCALE GENOMIC DNA]</scope>
    <source>
        <strain evidence="7">ANC 4422</strain>
    </source>
</reference>
<evidence type="ECO:0000256" key="2">
    <source>
        <dbReference type="ARBA" id="ARBA00022917"/>
    </source>
</evidence>
<evidence type="ECO:0000256" key="4">
    <source>
        <dbReference type="PIRNR" id="PIRNR006181"/>
    </source>
</evidence>
<dbReference type="GO" id="GO:0002161">
    <property type="term" value="F:aminoacyl-tRNA deacylase activity"/>
    <property type="evidence" value="ECO:0007669"/>
    <property type="project" value="InterPro"/>
</dbReference>
<dbReference type="PANTHER" id="PTHR30411">
    <property type="entry name" value="CYTOPLASMIC PROTEIN"/>
    <property type="match status" value="1"/>
</dbReference>
<evidence type="ECO:0000259" key="5">
    <source>
        <dbReference type="Pfam" id="PF04073"/>
    </source>
</evidence>
<dbReference type="NCBIfam" id="TIGR00011">
    <property type="entry name" value="YbaK_EbsC"/>
    <property type="match status" value="1"/>
</dbReference>
<feature type="domain" description="YbaK/aminoacyl-tRNA synthetase-associated" evidence="5">
    <location>
        <begin position="33"/>
        <end position="142"/>
    </location>
</feature>
<dbReference type="InterPro" id="IPR004369">
    <property type="entry name" value="Prolyl-tRNA_editing_YbaK/EbsC"/>
</dbReference>
<evidence type="ECO:0000256" key="3">
    <source>
        <dbReference type="ARBA" id="ARBA00023239"/>
    </source>
</evidence>
<dbReference type="AlphaFoldDB" id="A0A1G6JIT9"/>
<dbReference type="InterPro" id="IPR007214">
    <property type="entry name" value="YbaK/aa-tRNA-synth-assoc-dom"/>
</dbReference>
<dbReference type="SUPFAM" id="SSF55826">
    <property type="entry name" value="YbaK/ProRS associated domain"/>
    <property type="match status" value="1"/>
</dbReference>
<name>A0A1G6JIT9_9GAMM</name>
<keyword evidence="7" id="KW-1185">Reference proteome</keyword>
<keyword evidence="2 4" id="KW-0648">Protein biosynthesis</keyword>
<dbReference type="OrthoDB" id="9809296at2"/>
<accession>A0A1G6JIT9</accession>
<protein>
    <recommendedName>
        <fullName evidence="4">Cys-tRNA(Pro)/Cys-tRNA(Cys) deacylase</fullName>
        <ecNumber evidence="4">4.2.-.-</ecNumber>
    </recommendedName>
</protein>
<evidence type="ECO:0000313" key="6">
    <source>
        <dbReference type="EMBL" id="SDC17846.1"/>
    </source>
</evidence>
<dbReference type="GO" id="GO:0006412">
    <property type="term" value="P:translation"/>
    <property type="evidence" value="ECO:0007669"/>
    <property type="project" value="UniProtKB-KW"/>
</dbReference>
<dbReference type="RefSeq" id="WP_092749571.1">
    <property type="nucleotide sequence ID" value="NZ_FMYL01000011.1"/>
</dbReference>
<sequence>MTPACKLLKQKNIAYTLHEYIHDANSTNSYGLEAVEKLALPAHEVFKTLLVSDGKNYYVAILPVSHQLNLKKIAAALGCKKLVLAEAKDAERLTGFVVGGISPLGQKKHLKTIIDLTAQSLEKVYVSGGRRGLDIGLSPNDLSVLLAARFIDIIDEKKV</sequence>
<evidence type="ECO:0000313" key="7">
    <source>
        <dbReference type="Proteomes" id="UP000242501"/>
    </source>
</evidence>
<evidence type="ECO:0000256" key="1">
    <source>
        <dbReference type="ARBA" id="ARBA00009798"/>
    </source>
</evidence>
<comment type="similarity">
    <text evidence="1 4">Belongs to the prolyl-tRNA editing family. YbaK/EbsC subfamily.</text>
</comment>
<dbReference type="GO" id="GO:0016829">
    <property type="term" value="F:lyase activity"/>
    <property type="evidence" value="ECO:0007669"/>
    <property type="project" value="UniProtKB-KW"/>
</dbReference>
<gene>
    <name evidence="6" type="ORF">SAMN05421733_11132</name>
</gene>
<dbReference type="Gene3D" id="3.90.960.10">
    <property type="entry name" value="YbaK/aminoacyl-tRNA synthetase-associated domain"/>
    <property type="match status" value="1"/>
</dbReference>
<dbReference type="STRING" id="1219383.SAMN05421733_11132"/>
<dbReference type="PANTHER" id="PTHR30411:SF0">
    <property type="entry name" value="CYS-TRNA(PRO)_CYS-TRNA(CYS) DEACYLASE YBAK"/>
    <property type="match status" value="1"/>
</dbReference>
<dbReference type="EC" id="4.2.-.-" evidence="4"/>
<keyword evidence="3 4" id="KW-0456">Lyase</keyword>
<proteinExistence type="inferred from homology"/>
<dbReference type="Pfam" id="PF04073">
    <property type="entry name" value="tRNA_edit"/>
    <property type="match status" value="1"/>
</dbReference>
<dbReference type="EMBL" id="FMYL01000011">
    <property type="protein sequence ID" value="SDC17846.1"/>
    <property type="molecule type" value="Genomic_DNA"/>
</dbReference>
<dbReference type="InterPro" id="IPR036754">
    <property type="entry name" value="YbaK/aa-tRNA-synt-asso_dom_sf"/>
</dbReference>